<proteinExistence type="predicted"/>
<dbReference type="AlphaFoldDB" id="A0A8S9I3N1"/>
<dbReference type="EMBL" id="QGKY02001250">
    <property type="protein sequence ID" value="KAF2564043.1"/>
    <property type="molecule type" value="Genomic_DNA"/>
</dbReference>
<sequence length="128" mass="14220">MAADFSDFTAEGLPFFTMVREGSLDLLEGIHYYDDFFIGFDGDDALPDLEIDCDILGEYSGSGRDDEQEMAGNTSTTSETSERDGGMVKLDGGARTHKTVRRGKRKVKKNKDCLSVDNEIKKKTKVCF</sequence>
<comment type="caution">
    <text evidence="2">The sequence shown here is derived from an EMBL/GenBank/DDBJ whole genome shotgun (WGS) entry which is preliminary data.</text>
</comment>
<protein>
    <submittedName>
        <fullName evidence="2">Uncharacterized protein</fullName>
    </submittedName>
</protein>
<evidence type="ECO:0000256" key="1">
    <source>
        <dbReference type="SAM" id="MobiDB-lite"/>
    </source>
</evidence>
<feature type="compositionally biased region" description="Basic residues" evidence="1">
    <location>
        <begin position="95"/>
        <end position="106"/>
    </location>
</feature>
<accession>A0A8S9I3N1</accession>
<reference evidence="2" key="1">
    <citation type="submission" date="2019-12" db="EMBL/GenBank/DDBJ databases">
        <title>Genome sequencing and annotation of Brassica cretica.</title>
        <authorList>
            <person name="Studholme D.J."/>
            <person name="Sarris P.F."/>
        </authorList>
    </citation>
    <scope>NUCLEOTIDE SEQUENCE</scope>
    <source>
        <strain evidence="2">PFS-102/07</strain>
        <tissue evidence="2">Leaf</tissue>
    </source>
</reference>
<organism evidence="2">
    <name type="scientific">Brassica cretica</name>
    <name type="common">Mustard</name>
    <dbReference type="NCBI Taxonomy" id="69181"/>
    <lineage>
        <taxon>Eukaryota</taxon>
        <taxon>Viridiplantae</taxon>
        <taxon>Streptophyta</taxon>
        <taxon>Embryophyta</taxon>
        <taxon>Tracheophyta</taxon>
        <taxon>Spermatophyta</taxon>
        <taxon>Magnoliopsida</taxon>
        <taxon>eudicotyledons</taxon>
        <taxon>Gunneridae</taxon>
        <taxon>Pentapetalae</taxon>
        <taxon>rosids</taxon>
        <taxon>malvids</taxon>
        <taxon>Brassicales</taxon>
        <taxon>Brassicaceae</taxon>
        <taxon>Brassiceae</taxon>
        <taxon>Brassica</taxon>
    </lineage>
</organism>
<feature type="region of interest" description="Disordered" evidence="1">
    <location>
        <begin position="60"/>
        <end position="106"/>
    </location>
</feature>
<gene>
    <name evidence="2" type="ORF">F2Q70_00017743</name>
</gene>
<name>A0A8S9I3N1_BRACR</name>
<evidence type="ECO:0000313" key="2">
    <source>
        <dbReference type="EMBL" id="KAF2564043.1"/>
    </source>
</evidence>